<evidence type="ECO:0000313" key="1">
    <source>
        <dbReference type="EMBL" id="CAG8452050.1"/>
    </source>
</evidence>
<proteinExistence type="predicted"/>
<accession>A0ACA9K4A9</accession>
<comment type="caution">
    <text evidence="1">The sequence shown here is derived from an EMBL/GenBank/DDBJ whole genome shotgun (WGS) entry which is preliminary data.</text>
</comment>
<dbReference type="EMBL" id="CAJVPT010000876">
    <property type="protein sequence ID" value="CAG8452050.1"/>
    <property type="molecule type" value="Genomic_DNA"/>
</dbReference>
<reference evidence="1" key="1">
    <citation type="submission" date="2021-06" db="EMBL/GenBank/DDBJ databases">
        <authorList>
            <person name="Kallberg Y."/>
            <person name="Tangrot J."/>
            <person name="Rosling A."/>
        </authorList>
    </citation>
    <scope>NUCLEOTIDE SEQUENCE</scope>
    <source>
        <strain evidence="1">CL356</strain>
    </source>
</reference>
<keyword evidence="2" id="KW-1185">Reference proteome</keyword>
<dbReference type="Proteomes" id="UP000789525">
    <property type="component" value="Unassembled WGS sequence"/>
</dbReference>
<organism evidence="1 2">
    <name type="scientific">Acaulospora colombiana</name>
    <dbReference type="NCBI Taxonomy" id="27376"/>
    <lineage>
        <taxon>Eukaryota</taxon>
        <taxon>Fungi</taxon>
        <taxon>Fungi incertae sedis</taxon>
        <taxon>Mucoromycota</taxon>
        <taxon>Glomeromycotina</taxon>
        <taxon>Glomeromycetes</taxon>
        <taxon>Diversisporales</taxon>
        <taxon>Acaulosporaceae</taxon>
        <taxon>Acaulospora</taxon>
    </lineage>
</organism>
<gene>
    <name evidence="1" type="ORF">ACOLOM_LOCUS792</name>
</gene>
<name>A0ACA9K4A9_9GLOM</name>
<protein>
    <submittedName>
        <fullName evidence="1">4842_t:CDS:1</fullName>
    </submittedName>
</protein>
<sequence>MAIIDDDAYNEQHKNTARRLKEKPKEGSVPPEVMVVPSHRAISVTFILAKEGSVPA</sequence>
<evidence type="ECO:0000313" key="2">
    <source>
        <dbReference type="Proteomes" id="UP000789525"/>
    </source>
</evidence>